<reference evidence="2 3" key="1">
    <citation type="submission" date="2012-08" db="EMBL/GenBank/DDBJ databases">
        <title>The Genome Sequence of Barnesiella intestinihominis YIT 11860.</title>
        <authorList>
            <consortium name="The Broad Institute Genome Sequencing Platform"/>
            <person name="Earl A."/>
            <person name="Ward D."/>
            <person name="Feldgarden M."/>
            <person name="Gevers D."/>
            <person name="Morotomi M."/>
            <person name="Walker B."/>
            <person name="Young S.K."/>
            <person name="Zeng Q."/>
            <person name="Gargeya S."/>
            <person name="Fitzgerald M."/>
            <person name="Haas B."/>
            <person name="Abouelleil A."/>
            <person name="Alvarado L."/>
            <person name="Arachchi H.M."/>
            <person name="Berlin A.M."/>
            <person name="Chapman S.B."/>
            <person name="Goldberg J."/>
            <person name="Griggs A."/>
            <person name="Gujja S."/>
            <person name="Hansen M."/>
            <person name="Howarth C."/>
            <person name="Imamovic A."/>
            <person name="Larimer J."/>
            <person name="McCowen C."/>
            <person name="Montmayeur A."/>
            <person name="Murphy C."/>
            <person name="Neiman D."/>
            <person name="Pearson M."/>
            <person name="Priest M."/>
            <person name="Roberts A."/>
            <person name="Saif S."/>
            <person name="Shea T."/>
            <person name="Sisk P."/>
            <person name="Sykes S."/>
            <person name="Wortman J."/>
            <person name="Nusbaum C."/>
            <person name="Birren B."/>
        </authorList>
    </citation>
    <scope>NUCLEOTIDE SEQUENCE [LARGE SCALE GENOMIC DNA]</scope>
    <source>
        <strain evidence="2 3">YIT 11860</strain>
    </source>
</reference>
<dbReference type="HOGENOM" id="CLU_022117_0_0_10"/>
<proteinExistence type="predicted"/>
<accession>K0X0E4</accession>
<sequence>MITTEITKLQYDIYGLLAERRLKDAFGKLALLVNELQDWVSRDKLNEMETSYRYMIQYMLDGVEDPERKSIYDHLVLSAYVLTDRVSDRLAGQVSPSQYYGWKRYASASRTGISLSSQFDVCDNEINDLSLALLLGEQEQDFSKIQSLKHRIEDTAGNLFMDIWTNYPAAEEDYRSLREALFTDRFPDTFVSLLLSAVLLNLLHRFDEQKLLILLDGYRHSSPEIQMRSLCCALIVMYIYRERLPLLKSLRNRLDALCEEPKFKTDVRNIFLQFIKSQETEKITRKMNEELLPEMMKLGPSLYKKIRQEDLMNDINALEENPEWQEMLDKSGITDKLKELTDLQMEGADVFMSTFSHLKSFPFFQSIQNWFLPFNPDHTALSGVLSGKGGDTFKKMISASALLCNSDKYSFCLSLAQVPESQRDLMMGQFSAENAAVQEMEKEELMKKEISRENISNRYIQDLYRFFKLYIRRTEFTDPFAGHINLLHVSVLNPLLSDSDSLRLIGEYYFRRGYYAEALELFERLSAAYHSDSEIYQKIGFCYQKKGDYANALEAFLKAEIISPDNFWTIRRIATCYRNMKKPEMALSYYHRAEKIQPENLSVQMNIGHCYVEQKDYEEALKYYFKVDYLDPEGGKAWRPIAWCSFLVGKKEQAQRYYEKILDDKPVSLDYFNAGHVEFSLGHIRKAIDYYRRSIELDNGDSAKFLSNFKQDAPDLIASGIAASDMPILLDQLMYGITDSL</sequence>
<evidence type="ECO:0000313" key="3">
    <source>
        <dbReference type="Proteomes" id="UP000006044"/>
    </source>
</evidence>
<dbReference type="OrthoDB" id="1108959at2"/>
<dbReference type="Gene3D" id="1.25.40.10">
    <property type="entry name" value="Tetratricopeptide repeat domain"/>
    <property type="match status" value="2"/>
</dbReference>
<comment type="caution">
    <text evidence="2">The sequence shown here is derived from an EMBL/GenBank/DDBJ whole genome shotgun (WGS) entry which is preliminary data.</text>
</comment>
<dbReference type="Proteomes" id="UP000006044">
    <property type="component" value="Unassembled WGS sequence"/>
</dbReference>
<dbReference type="AlphaFoldDB" id="K0X0E4"/>
<dbReference type="SUPFAM" id="SSF48452">
    <property type="entry name" value="TPR-like"/>
    <property type="match status" value="1"/>
</dbReference>
<dbReference type="PANTHER" id="PTHR12558:SF13">
    <property type="entry name" value="CELL DIVISION CYCLE PROTEIN 27 HOMOLOG"/>
    <property type="match status" value="1"/>
</dbReference>
<dbReference type="InterPro" id="IPR011990">
    <property type="entry name" value="TPR-like_helical_dom_sf"/>
</dbReference>
<dbReference type="SMART" id="SM00028">
    <property type="entry name" value="TPR"/>
    <property type="match status" value="5"/>
</dbReference>
<dbReference type="GeneID" id="77848697"/>
<gene>
    <name evidence="2" type="ORF">HMPREF9448_01429</name>
</gene>
<name>K0X0E4_9BACT</name>
<feature type="repeat" description="TPR" evidence="1">
    <location>
        <begin position="567"/>
        <end position="600"/>
    </location>
</feature>
<dbReference type="RefSeq" id="WP_008861890.1">
    <property type="nucleotide sequence ID" value="NZ_CAXSYG010000005.1"/>
</dbReference>
<evidence type="ECO:0000256" key="1">
    <source>
        <dbReference type="PROSITE-ProRule" id="PRU00339"/>
    </source>
</evidence>
<feature type="repeat" description="TPR" evidence="1">
    <location>
        <begin position="499"/>
        <end position="532"/>
    </location>
</feature>
<dbReference type="PROSITE" id="PS50005">
    <property type="entry name" value="TPR"/>
    <property type="match status" value="5"/>
</dbReference>
<feature type="repeat" description="TPR" evidence="1">
    <location>
        <begin position="601"/>
        <end position="634"/>
    </location>
</feature>
<keyword evidence="3" id="KW-1185">Reference proteome</keyword>
<dbReference type="eggNOG" id="COG0457">
    <property type="taxonomic scope" value="Bacteria"/>
</dbReference>
<protein>
    <submittedName>
        <fullName evidence="2">Uncharacterized protein</fullName>
    </submittedName>
</protein>
<dbReference type="InterPro" id="IPR019734">
    <property type="entry name" value="TPR_rpt"/>
</dbReference>
<organism evidence="2 3">
    <name type="scientific">Barnesiella intestinihominis YIT 11860</name>
    <dbReference type="NCBI Taxonomy" id="742726"/>
    <lineage>
        <taxon>Bacteria</taxon>
        <taxon>Pseudomonadati</taxon>
        <taxon>Bacteroidota</taxon>
        <taxon>Bacteroidia</taxon>
        <taxon>Bacteroidales</taxon>
        <taxon>Barnesiellaceae</taxon>
        <taxon>Barnesiella</taxon>
    </lineage>
</organism>
<dbReference type="Pfam" id="PF13181">
    <property type="entry name" value="TPR_8"/>
    <property type="match status" value="3"/>
</dbReference>
<keyword evidence="1" id="KW-0802">TPR repeat</keyword>
<feature type="repeat" description="TPR" evidence="1">
    <location>
        <begin position="668"/>
        <end position="701"/>
    </location>
</feature>
<dbReference type="STRING" id="742726.HMPREF9448_01429"/>
<dbReference type="EMBL" id="ADLE01000008">
    <property type="protein sequence ID" value="EJZ64942.1"/>
    <property type="molecule type" value="Genomic_DNA"/>
</dbReference>
<dbReference type="PATRIC" id="fig|742726.3.peg.1498"/>
<evidence type="ECO:0000313" key="2">
    <source>
        <dbReference type="EMBL" id="EJZ64942.1"/>
    </source>
</evidence>
<feature type="repeat" description="TPR" evidence="1">
    <location>
        <begin position="533"/>
        <end position="566"/>
    </location>
</feature>
<dbReference type="Pfam" id="PF13432">
    <property type="entry name" value="TPR_16"/>
    <property type="match status" value="1"/>
</dbReference>
<dbReference type="PANTHER" id="PTHR12558">
    <property type="entry name" value="CELL DIVISION CYCLE 16,23,27"/>
    <property type="match status" value="1"/>
</dbReference>